<dbReference type="AlphaFoldDB" id="B9SES7"/>
<evidence type="ECO:0000256" key="2">
    <source>
        <dbReference type="ARBA" id="ARBA00005979"/>
    </source>
</evidence>
<dbReference type="InterPro" id="IPR001155">
    <property type="entry name" value="OxRdtase_FMN_N"/>
</dbReference>
<feature type="chain" id="PRO_5002891733" evidence="6">
    <location>
        <begin position="32"/>
        <end position="396"/>
    </location>
</feature>
<dbReference type="PANTHER" id="PTHR22893:SF112">
    <property type="entry name" value="12-OXOPHYTODIENOATE REDUCTASE 3"/>
    <property type="match status" value="1"/>
</dbReference>
<feature type="domain" description="NADH:flavin oxidoreductase/NADH oxidase N-terminal" evidence="7">
    <location>
        <begin position="16"/>
        <end position="359"/>
    </location>
</feature>
<dbReference type="Pfam" id="PF00724">
    <property type="entry name" value="Oxidored_FMN"/>
    <property type="match status" value="1"/>
</dbReference>
<dbReference type="GO" id="GO:0005777">
    <property type="term" value="C:peroxisome"/>
    <property type="evidence" value="ECO:0000318"/>
    <property type="project" value="GO_Central"/>
</dbReference>
<feature type="signal peptide" evidence="6">
    <location>
        <begin position="1"/>
        <end position="31"/>
    </location>
</feature>
<evidence type="ECO:0000259" key="7">
    <source>
        <dbReference type="Pfam" id="PF00724"/>
    </source>
</evidence>
<keyword evidence="6" id="KW-0732">Signal</keyword>
<dbReference type="SUPFAM" id="SSF51395">
    <property type="entry name" value="FMN-linked oxidoreductases"/>
    <property type="match status" value="1"/>
</dbReference>
<dbReference type="SMR" id="B9SES7"/>
<evidence type="ECO:0000256" key="5">
    <source>
        <dbReference type="ARBA" id="ARBA00022857"/>
    </source>
</evidence>
<dbReference type="GO" id="GO:0031408">
    <property type="term" value="P:oxylipin biosynthetic process"/>
    <property type="evidence" value="ECO:0000318"/>
    <property type="project" value="GO_Central"/>
</dbReference>
<dbReference type="Proteomes" id="UP000008311">
    <property type="component" value="Unassembled WGS sequence"/>
</dbReference>
<dbReference type="CDD" id="cd02933">
    <property type="entry name" value="OYE_like_FMN"/>
    <property type="match status" value="1"/>
</dbReference>
<proteinExistence type="inferred from homology"/>
<dbReference type="EMBL" id="EQ973938">
    <property type="protein sequence ID" value="EEF37936.1"/>
    <property type="molecule type" value="Genomic_DNA"/>
</dbReference>
<dbReference type="InterPro" id="IPR013785">
    <property type="entry name" value="Aldolase_TIM"/>
</dbReference>
<dbReference type="Gene3D" id="3.20.20.70">
    <property type="entry name" value="Aldolase class I"/>
    <property type="match status" value="1"/>
</dbReference>
<evidence type="ECO:0000256" key="4">
    <source>
        <dbReference type="ARBA" id="ARBA00022643"/>
    </source>
</evidence>
<keyword evidence="5" id="KW-0521">NADP</keyword>
<dbReference type="eggNOG" id="KOG0134">
    <property type="taxonomic scope" value="Eukaryota"/>
</dbReference>
<dbReference type="InParanoid" id="B9SES7"/>
<dbReference type="GO" id="GO:0016629">
    <property type="term" value="F:12-oxophytodienoate reductase activity"/>
    <property type="evidence" value="ECO:0000318"/>
    <property type="project" value="GO_Central"/>
</dbReference>
<keyword evidence="4" id="KW-0288">FMN</keyword>
<dbReference type="EC" id="1.3.1.42" evidence="8"/>
<evidence type="ECO:0000256" key="3">
    <source>
        <dbReference type="ARBA" id="ARBA00022630"/>
    </source>
</evidence>
<gene>
    <name evidence="8" type="ORF">RCOM_0223750</name>
</gene>
<comment type="cofactor">
    <cofactor evidence="1">
        <name>FMN</name>
        <dbReference type="ChEBI" id="CHEBI:58210"/>
    </cofactor>
</comment>
<evidence type="ECO:0000256" key="1">
    <source>
        <dbReference type="ARBA" id="ARBA00001917"/>
    </source>
</evidence>
<organism evidence="8 9">
    <name type="scientific">Ricinus communis</name>
    <name type="common">Castor bean</name>
    <dbReference type="NCBI Taxonomy" id="3988"/>
    <lineage>
        <taxon>Eukaryota</taxon>
        <taxon>Viridiplantae</taxon>
        <taxon>Streptophyta</taxon>
        <taxon>Embryophyta</taxon>
        <taxon>Tracheophyta</taxon>
        <taxon>Spermatophyta</taxon>
        <taxon>Magnoliopsida</taxon>
        <taxon>eudicotyledons</taxon>
        <taxon>Gunneridae</taxon>
        <taxon>Pentapetalae</taxon>
        <taxon>rosids</taxon>
        <taxon>fabids</taxon>
        <taxon>Malpighiales</taxon>
        <taxon>Euphorbiaceae</taxon>
        <taxon>Acalyphoideae</taxon>
        <taxon>Acalypheae</taxon>
        <taxon>Ricinus</taxon>
    </lineage>
</organism>
<dbReference type="PANTHER" id="PTHR22893">
    <property type="entry name" value="NADH OXIDOREDUCTASE-RELATED"/>
    <property type="match status" value="1"/>
</dbReference>
<protein>
    <submittedName>
        <fullName evidence="8">12-oxophytodienoate reductase opr, putative</fullName>
        <ecNumber evidence="8">1.3.1.42</ecNumber>
    </submittedName>
</protein>
<keyword evidence="8" id="KW-0560">Oxidoreductase</keyword>
<dbReference type="InterPro" id="IPR045247">
    <property type="entry name" value="Oye-like"/>
</dbReference>
<accession>B9SES7</accession>
<reference evidence="9" key="1">
    <citation type="journal article" date="2010" name="Nat. Biotechnol.">
        <title>Draft genome sequence of the oilseed species Ricinus communis.</title>
        <authorList>
            <person name="Chan A.P."/>
            <person name="Crabtree J."/>
            <person name="Zhao Q."/>
            <person name="Lorenzi H."/>
            <person name="Orvis J."/>
            <person name="Puiu D."/>
            <person name="Melake-Berhan A."/>
            <person name="Jones K.M."/>
            <person name="Redman J."/>
            <person name="Chen G."/>
            <person name="Cahoon E.B."/>
            <person name="Gedil M."/>
            <person name="Stanke M."/>
            <person name="Haas B.J."/>
            <person name="Wortman J.R."/>
            <person name="Fraser-Liggett C.M."/>
            <person name="Ravel J."/>
            <person name="Rabinowicz P.D."/>
        </authorList>
    </citation>
    <scope>NUCLEOTIDE SEQUENCE [LARGE SCALE GENOMIC DNA]</scope>
    <source>
        <strain evidence="9">cv. Hale</strain>
    </source>
</reference>
<evidence type="ECO:0000313" key="8">
    <source>
        <dbReference type="EMBL" id="EEF37936.1"/>
    </source>
</evidence>
<dbReference type="GO" id="GO:0010181">
    <property type="term" value="F:FMN binding"/>
    <property type="evidence" value="ECO:0007669"/>
    <property type="project" value="InterPro"/>
</dbReference>
<comment type="similarity">
    <text evidence="2">Belongs to the NADH:flavin oxidoreductase/NADH oxidase family.</text>
</comment>
<evidence type="ECO:0000256" key="6">
    <source>
        <dbReference type="SAM" id="SignalP"/>
    </source>
</evidence>
<keyword evidence="3" id="KW-0285">Flavoprotein</keyword>
<evidence type="ECO:0000313" key="9">
    <source>
        <dbReference type="Proteomes" id="UP000008311"/>
    </source>
</evidence>
<sequence length="396" mass="43932">MRPHYFLLTIRASLTCLTGQMVLAPLTRCRALNGIPTAAMVEYYVQRSTAGGLIITEGTLISPTAIGFPNVPGIYLDEQVEAWKKIVDAVHAKGSFIFCQLWHVGRASHYDYQPDGAAPISSTGKVISDEYQILMPDGTSTTYSKPRPLEISEIPTVVEHYRQAAVNAIRAALVLELAAGLKLHQHAGFDGVEIHGAFGYIIDQFLKDGINDRMDEYGGSIENRCRFMMQVVQAVVSAIGIDRVGFKMSPSTFHNDAIDSDPLKLGLGIIDRLNKLQSQLGSKLAFLQLQTEYGSENEQVQFLRTWRRAFHGTFMCTGGFTRELGMQAVGDGDADLVSYGRLFLSNPDLVLRFKLNAPLNKYDRETFYTSDPVIGYTDYPFLSQLTDGKEEPFSHP</sequence>
<name>B9SES7_RICCO</name>
<keyword evidence="9" id="KW-1185">Reference proteome</keyword>
<dbReference type="STRING" id="3988.B9SES7"/>
<dbReference type="GO" id="GO:0009695">
    <property type="term" value="P:jasmonic acid biosynthetic process"/>
    <property type="evidence" value="ECO:0000318"/>
    <property type="project" value="GO_Central"/>
</dbReference>